<dbReference type="PIRSF" id="PIRSF001434">
    <property type="entry name" value="CGS"/>
    <property type="match status" value="1"/>
</dbReference>
<evidence type="ECO:0000313" key="6">
    <source>
        <dbReference type="EMBL" id="KAG2182716.1"/>
    </source>
</evidence>
<keyword evidence="7" id="KW-1185">Reference proteome</keyword>
<dbReference type="PANTHER" id="PTHR11808">
    <property type="entry name" value="TRANS-SULFURATION ENZYME FAMILY MEMBER"/>
    <property type="match status" value="1"/>
</dbReference>
<keyword evidence="2 3" id="KW-0663">Pyridoxal phosphate</keyword>
<comment type="caution">
    <text evidence="6">The sequence shown here is derived from an EMBL/GenBank/DDBJ whole genome shotgun (WGS) entry which is preliminary data.</text>
</comment>
<dbReference type="InterPro" id="IPR000277">
    <property type="entry name" value="Cys/Met-Metab_PyrdxlP-dep_enz"/>
</dbReference>
<dbReference type="EMBL" id="JAEPRA010000007">
    <property type="protein sequence ID" value="KAG2182716.1"/>
    <property type="molecule type" value="Genomic_DNA"/>
</dbReference>
<accession>A0A8H7Q0Z8</accession>
<dbReference type="InterPro" id="IPR054542">
    <property type="entry name" value="Cys_met_metab_PP"/>
</dbReference>
<dbReference type="PROSITE" id="PS00868">
    <property type="entry name" value="CYS_MET_METAB_PP"/>
    <property type="match status" value="1"/>
</dbReference>
<evidence type="ECO:0000256" key="5">
    <source>
        <dbReference type="SAM" id="MobiDB-lite"/>
    </source>
</evidence>
<name>A0A8H7Q0Z8_9FUNG</name>
<dbReference type="GO" id="GO:0019346">
    <property type="term" value="P:transsulfuration"/>
    <property type="evidence" value="ECO:0007669"/>
    <property type="project" value="InterPro"/>
</dbReference>
<comment type="cofactor">
    <cofactor evidence="1 4">
        <name>pyridoxal 5'-phosphate</name>
        <dbReference type="ChEBI" id="CHEBI:597326"/>
    </cofactor>
</comment>
<dbReference type="Proteomes" id="UP000612746">
    <property type="component" value="Unassembled WGS sequence"/>
</dbReference>
<organism evidence="6 7">
    <name type="scientific">Umbelopsis vinacea</name>
    <dbReference type="NCBI Taxonomy" id="44442"/>
    <lineage>
        <taxon>Eukaryota</taxon>
        <taxon>Fungi</taxon>
        <taxon>Fungi incertae sedis</taxon>
        <taxon>Mucoromycota</taxon>
        <taxon>Mucoromycotina</taxon>
        <taxon>Umbelopsidomycetes</taxon>
        <taxon>Umbelopsidales</taxon>
        <taxon>Umbelopsidaceae</taxon>
        <taxon>Umbelopsis</taxon>
    </lineage>
</organism>
<dbReference type="Gene3D" id="3.40.640.10">
    <property type="entry name" value="Type I PLP-dependent aspartate aminotransferase-like (Major domain)"/>
    <property type="match status" value="1"/>
</dbReference>
<dbReference type="OrthoDB" id="3512640at2759"/>
<dbReference type="Pfam" id="PF01053">
    <property type="entry name" value="Cys_Met_Meta_PP"/>
    <property type="match status" value="1"/>
</dbReference>
<proteinExistence type="inferred from homology"/>
<evidence type="ECO:0000256" key="2">
    <source>
        <dbReference type="ARBA" id="ARBA00022898"/>
    </source>
</evidence>
<dbReference type="InterPro" id="IPR015422">
    <property type="entry name" value="PyrdxlP-dep_Trfase_small"/>
</dbReference>
<evidence type="ECO:0000256" key="1">
    <source>
        <dbReference type="ARBA" id="ARBA00001933"/>
    </source>
</evidence>
<gene>
    <name evidence="6" type="ORF">INT44_005696</name>
</gene>
<sequence length="402" mass="43931">MVQLDADPSLLGFSSLSIHADDSLSNSSDIAPPIHVSTTYSQPDPDQPDGNGLVYSRYSTATRDRVERVLGTLNKGHAVTYSSGLSSGYAALLHIRPNRIAIGGGYHGTHGFIEIYKRHRDIVSRCSWLYDQINKAIIDLDAELQKGDLVWLESPLNPTGEVYDVLAYTERAHKVGAIVMVDSTFAPPPLTWALDLGADIVQHSATKYFAGHSDALGGVLVVKSEKEANQLRSDRNVLGSVLGSLEAWLLLRSLRQVVYGTHLEGSSKLRVTHQSQTTASLVAWLNQASGGKAHDGIPANAIYAVKHASVQKVNWDIQRQYPGGFGATFSVLLTSKTAAQRVPFRLKLFHAATSLGGVESLAEWRYQHDPEIDDRLVRVSVGLEELDDLKQDWRQALSDVSS</sequence>
<evidence type="ECO:0008006" key="8">
    <source>
        <dbReference type="Google" id="ProtNLM"/>
    </source>
</evidence>
<feature type="region of interest" description="Disordered" evidence="5">
    <location>
        <begin position="29"/>
        <end position="53"/>
    </location>
</feature>
<dbReference type="Gene3D" id="3.90.1150.10">
    <property type="entry name" value="Aspartate Aminotransferase, domain 1"/>
    <property type="match status" value="1"/>
</dbReference>
<protein>
    <recommendedName>
        <fullName evidence="8">Cystathionine gamma-synthase</fullName>
    </recommendedName>
</protein>
<dbReference type="GO" id="GO:0016846">
    <property type="term" value="F:carbon-sulfur lyase activity"/>
    <property type="evidence" value="ECO:0007669"/>
    <property type="project" value="TreeGrafter"/>
</dbReference>
<dbReference type="SUPFAM" id="SSF53383">
    <property type="entry name" value="PLP-dependent transferases"/>
    <property type="match status" value="1"/>
</dbReference>
<dbReference type="GO" id="GO:0030170">
    <property type="term" value="F:pyridoxal phosphate binding"/>
    <property type="evidence" value="ECO:0007669"/>
    <property type="project" value="InterPro"/>
</dbReference>
<dbReference type="GO" id="GO:0005737">
    <property type="term" value="C:cytoplasm"/>
    <property type="evidence" value="ECO:0007669"/>
    <property type="project" value="TreeGrafter"/>
</dbReference>
<dbReference type="AlphaFoldDB" id="A0A8H7Q0Z8"/>
<evidence type="ECO:0000256" key="3">
    <source>
        <dbReference type="PIRSR" id="PIRSR001434-2"/>
    </source>
</evidence>
<comment type="similarity">
    <text evidence="4">Belongs to the trans-sulfuration enzymes family.</text>
</comment>
<dbReference type="InterPro" id="IPR015424">
    <property type="entry name" value="PyrdxlP-dep_Trfase"/>
</dbReference>
<evidence type="ECO:0000256" key="4">
    <source>
        <dbReference type="RuleBase" id="RU362118"/>
    </source>
</evidence>
<evidence type="ECO:0000313" key="7">
    <source>
        <dbReference type="Proteomes" id="UP000612746"/>
    </source>
</evidence>
<reference evidence="6" key="1">
    <citation type="submission" date="2020-12" db="EMBL/GenBank/DDBJ databases">
        <title>Metabolic potential, ecology and presence of endohyphal bacteria is reflected in genomic diversity of Mucoromycotina.</title>
        <authorList>
            <person name="Muszewska A."/>
            <person name="Okrasinska A."/>
            <person name="Steczkiewicz K."/>
            <person name="Drgas O."/>
            <person name="Orlowska M."/>
            <person name="Perlinska-Lenart U."/>
            <person name="Aleksandrzak-Piekarczyk T."/>
            <person name="Szatraj K."/>
            <person name="Zielenkiewicz U."/>
            <person name="Pilsyk S."/>
            <person name="Malc E."/>
            <person name="Mieczkowski P."/>
            <person name="Kruszewska J.S."/>
            <person name="Biernat P."/>
            <person name="Pawlowska J."/>
        </authorList>
    </citation>
    <scope>NUCLEOTIDE SEQUENCE</scope>
    <source>
        <strain evidence="6">WA0000051536</strain>
    </source>
</reference>
<dbReference type="InterPro" id="IPR015421">
    <property type="entry name" value="PyrdxlP-dep_Trfase_major"/>
</dbReference>
<feature type="modified residue" description="N6-(pyridoxal phosphate)lysine" evidence="3">
    <location>
        <position position="207"/>
    </location>
</feature>
<dbReference type="PANTHER" id="PTHR11808:SF35">
    <property type="entry name" value="CYSTATHIONINE GAMMA-SYNTHASE (AFU_ORTHOLOGUE AFUA_7G01590)"/>
    <property type="match status" value="1"/>
</dbReference>